<evidence type="ECO:0000256" key="2">
    <source>
        <dbReference type="ARBA" id="ARBA00023180"/>
    </source>
</evidence>
<dbReference type="PANTHER" id="PTHR11412">
    <property type="entry name" value="MACROGLOBULIN / COMPLEMENT"/>
    <property type="match status" value="1"/>
</dbReference>
<evidence type="ECO:0000313" key="6">
    <source>
        <dbReference type="Proteomes" id="UP000007110"/>
    </source>
</evidence>
<dbReference type="PANTHER" id="PTHR11412:SF171">
    <property type="entry name" value="PREGNANCY ZONE PROTEIN-LIKE PROTEIN"/>
    <property type="match status" value="1"/>
</dbReference>
<sequence length="676" mass="75969">MKYSHLEAFIVAVCLTSLSAVLVEAERGLVITFPETVYLNSTEKVCFTAANVSGNMQVRARLVLPGYAHPFSTWMGTERDGCVDISTNTRYYRSRAVPRTGELLVEWSVERTPGSLFVEKTYRKSVTVAPVKNQTFIQSDKPIYQPGQKVLFRVLTVLYPKLLPDTENKKDVWITSPGGTRMQQWRDQVSSDGLLDMAFELLEESELGNWTIHVQVHGGRTTIQEFKVQEYVLPKFEVSIKLHLTCSWVIRGPFTVVICAKYTYGQPVRGRISAIIALAFRYGTSSEEVREIVTVVEEADENTGCKDITFQADLSERFPGLRFRNADVLTVYANFTERGTGVIMNATSSDTQIETENVLVEMRGPDVFKPLLPYHGQVVVTRPDGSPAGVRRVRVSRPNYPAQLLDTQPNGTVDFVLDTPRTSSTTSFQITAELLDESSEGPIQAPSRSSKQVHAWYSPSGSFLQISDIKETVSIDQNVSVQLEFTLPENETQIEFFYRVISGGRIVASGSYSWINIVVHSEPVSQVAAYCHWYQDLYPFFICRQRRFRRHSLPPYRNGYETIEPELPDYRTNGTRNSTVFYFEAVAEMSPKSQILVYYIRNDSEVVSASTHFKMASVFKNQVSLEFLDGREIRPGQTASIALSARPSSLCALGVVDKSVHILGGNNQLSKEKVSS</sequence>
<dbReference type="EnsemblMetazoa" id="XM_030989401">
    <property type="protein sequence ID" value="XP_030845261"/>
    <property type="gene ID" value="LOC100888147"/>
</dbReference>
<keyword evidence="1 3" id="KW-0732">Signal</keyword>
<reference evidence="5" key="2">
    <citation type="submission" date="2021-01" db="UniProtKB">
        <authorList>
            <consortium name="EnsemblMetazoa"/>
        </authorList>
    </citation>
    <scope>IDENTIFICATION</scope>
</reference>
<feature type="chain" id="PRO_5029813257" description="Alpha-2-macroglobulin bait region domain-containing protein" evidence="3">
    <location>
        <begin position="26"/>
        <end position="676"/>
    </location>
</feature>
<dbReference type="InterPro" id="IPR002890">
    <property type="entry name" value="MG2"/>
</dbReference>
<dbReference type="Pfam" id="PF01835">
    <property type="entry name" value="MG2"/>
    <property type="match status" value="1"/>
</dbReference>
<organism evidence="5 6">
    <name type="scientific">Strongylocentrotus purpuratus</name>
    <name type="common">Purple sea urchin</name>
    <dbReference type="NCBI Taxonomy" id="7668"/>
    <lineage>
        <taxon>Eukaryota</taxon>
        <taxon>Metazoa</taxon>
        <taxon>Echinodermata</taxon>
        <taxon>Eleutherozoa</taxon>
        <taxon>Echinozoa</taxon>
        <taxon>Echinoidea</taxon>
        <taxon>Euechinoidea</taxon>
        <taxon>Echinacea</taxon>
        <taxon>Camarodonta</taxon>
        <taxon>Echinidea</taxon>
        <taxon>Strongylocentrotidae</taxon>
        <taxon>Strongylocentrotus</taxon>
    </lineage>
</organism>
<dbReference type="RefSeq" id="XP_030845261.1">
    <property type="nucleotide sequence ID" value="XM_030989401.1"/>
</dbReference>
<reference evidence="6" key="1">
    <citation type="submission" date="2015-02" db="EMBL/GenBank/DDBJ databases">
        <title>Genome sequencing for Strongylocentrotus purpuratus.</title>
        <authorList>
            <person name="Murali S."/>
            <person name="Liu Y."/>
            <person name="Vee V."/>
            <person name="English A."/>
            <person name="Wang M."/>
            <person name="Skinner E."/>
            <person name="Han Y."/>
            <person name="Muzny D.M."/>
            <person name="Worley K.C."/>
            <person name="Gibbs R.A."/>
        </authorList>
    </citation>
    <scope>NUCLEOTIDE SEQUENCE</scope>
</reference>
<dbReference type="Pfam" id="PF07703">
    <property type="entry name" value="A2M_BRD"/>
    <property type="match status" value="1"/>
</dbReference>
<dbReference type="InterPro" id="IPR040839">
    <property type="entry name" value="MG4"/>
</dbReference>
<dbReference type="InterPro" id="IPR013783">
    <property type="entry name" value="Ig-like_fold"/>
</dbReference>
<protein>
    <recommendedName>
        <fullName evidence="4">Alpha-2-macroglobulin bait region domain-containing protein</fullName>
    </recommendedName>
</protein>
<feature type="signal peptide" evidence="3">
    <location>
        <begin position="1"/>
        <end position="25"/>
    </location>
</feature>
<evidence type="ECO:0000256" key="1">
    <source>
        <dbReference type="ARBA" id="ARBA00022729"/>
    </source>
</evidence>
<dbReference type="InterPro" id="IPR050473">
    <property type="entry name" value="A2M/Complement_sys"/>
</dbReference>
<proteinExistence type="predicted"/>
<evidence type="ECO:0000259" key="4">
    <source>
        <dbReference type="SMART" id="SM01359"/>
    </source>
</evidence>
<dbReference type="Proteomes" id="UP000007110">
    <property type="component" value="Unassembled WGS sequence"/>
</dbReference>
<dbReference type="Gene3D" id="2.60.40.1930">
    <property type="match status" value="3"/>
</dbReference>
<dbReference type="GeneID" id="100888147"/>
<dbReference type="SMART" id="SM01359">
    <property type="entry name" value="A2M_N_2"/>
    <property type="match status" value="1"/>
</dbReference>
<evidence type="ECO:0000313" key="5">
    <source>
        <dbReference type="EnsemblMetazoa" id="XP_030845261"/>
    </source>
</evidence>
<evidence type="ECO:0000256" key="3">
    <source>
        <dbReference type="SAM" id="SignalP"/>
    </source>
</evidence>
<dbReference type="Pfam" id="PF17789">
    <property type="entry name" value="MG4"/>
    <property type="match status" value="1"/>
</dbReference>
<dbReference type="Gene3D" id="2.60.40.10">
    <property type="entry name" value="Immunoglobulins"/>
    <property type="match status" value="1"/>
</dbReference>
<accession>A0A7M7P2Z5</accession>
<dbReference type="AlphaFoldDB" id="A0A7M7P2Z5"/>
<dbReference type="Pfam" id="PF17791">
    <property type="entry name" value="MG3"/>
    <property type="match status" value="1"/>
</dbReference>
<dbReference type="FunFam" id="2.60.40.1930:FF:000001">
    <property type="entry name" value="CD109 isoform 3"/>
    <property type="match status" value="1"/>
</dbReference>
<keyword evidence="2" id="KW-0325">Glycoprotein</keyword>
<dbReference type="GO" id="GO:0004866">
    <property type="term" value="F:endopeptidase inhibitor activity"/>
    <property type="evidence" value="ECO:0007669"/>
    <property type="project" value="InterPro"/>
</dbReference>
<dbReference type="Gene3D" id="6.20.50.160">
    <property type="match status" value="1"/>
</dbReference>
<dbReference type="OrthoDB" id="6376214at2759"/>
<dbReference type="Gene3D" id="2.60.40.1940">
    <property type="match status" value="1"/>
</dbReference>
<dbReference type="InterPro" id="IPR011625">
    <property type="entry name" value="A2M_N_BRD"/>
</dbReference>
<feature type="domain" description="Alpha-2-macroglobulin bait region" evidence="4">
    <location>
        <begin position="464"/>
        <end position="663"/>
    </location>
</feature>
<dbReference type="InParanoid" id="A0A7M7P2Z5"/>
<keyword evidence="6" id="KW-1185">Reference proteome</keyword>
<dbReference type="OMA" id="VTTYYNY"/>
<dbReference type="KEGG" id="spu:100888147"/>
<dbReference type="InterPro" id="IPR041555">
    <property type="entry name" value="MG3"/>
</dbReference>
<name>A0A7M7P2Z5_STRPU</name>